<sequence length="110" mass="11655">MQSRGETLLQEVMIDMYATSSSLVISSSIKQERIVAYFSSFILHIHFTGNDAPGNDAPGNEAPGNEAPVNDTPGNDAPENDAPVNDAPVNDAPVNDAPGNEAPGNRCTWE</sequence>
<gene>
    <name evidence="2" type="primary">ABSGL_01320.1 scaffold 1223</name>
</gene>
<evidence type="ECO:0000313" key="3">
    <source>
        <dbReference type="Proteomes" id="UP000078561"/>
    </source>
</evidence>
<evidence type="ECO:0000313" key="2">
    <source>
        <dbReference type="EMBL" id="SAL95979.1"/>
    </source>
</evidence>
<dbReference type="Proteomes" id="UP000078561">
    <property type="component" value="Unassembled WGS sequence"/>
</dbReference>
<protein>
    <submittedName>
        <fullName evidence="2">Uncharacterized protein</fullName>
    </submittedName>
</protein>
<dbReference type="AlphaFoldDB" id="A0A168L3E2"/>
<accession>A0A168L3E2</accession>
<proteinExistence type="predicted"/>
<dbReference type="EMBL" id="LT550481">
    <property type="protein sequence ID" value="SAL95979.1"/>
    <property type="molecule type" value="Genomic_DNA"/>
</dbReference>
<dbReference type="InParanoid" id="A0A168L3E2"/>
<name>A0A168L3E2_ABSGL</name>
<reference evidence="2" key="1">
    <citation type="submission" date="2016-04" db="EMBL/GenBank/DDBJ databases">
        <authorList>
            <person name="Evans L.H."/>
            <person name="Alamgir A."/>
            <person name="Owens N."/>
            <person name="Weber N.D."/>
            <person name="Virtaneva K."/>
            <person name="Barbian K."/>
            <person name="Babar A."/>
            <person name="Rosenke K."/>
        </authorList>
    </citation>
    <scope>NUCLEOTIDE SEQUENCE [LARGE SCALE GENOMIC DNA]</scope>
    <source>
        <strain evidence="2">CBS 101.48</strain>
    </source>
</reference>
<organism evidence="2">
    <name type="scientific">Absidia glauca</name>
    <name type="common">Pin mould</name>
    <dbReference type="NCBI Taxonomy" id="4829"/>
    <lineage>
        <taxon>Eukaryota</taxon>
        <taxon>Fungi</taxon>
        <taxon>Fungi incertae sedis</taxon>
        <taxon>Mucoromycota</taxon>
        <taxon>Mucoromycotina</taxon>
        <taxon>Mucoromycetes</taxon>
        <taxon>Mucorales</taxon>
        <taxon>Cunninghamellaceae</taxon>
        <taxon>Absidia</taxon>
    </lineage>
</organism>
<dbReference type="OrthoDB" id="7869443at2759"/>
<evidence type="ECO:0000256" key="1">
    <source>
        <dbReference type="SAM" id="MobiDB-lite"/>
    </source>
</evidence>
<keyword evidence="3" id="KW-1185">Reference proteome</keyword>
<feature type="region of interest" description="Disordered" evidence="1">
    <location>
        <begin position="48"/>
        <end position="110"/>
    </location>
</feature>